<proteinExistence type="predicted"/>
<evidence type="ECO:0000313" key="3">
    <source>
        <dbReference type="Proteomes" id="UP000327118"/>
    </source>
</evidence>
<dbReference type="EMBL" id="ML739218">
    <property type="protein sequence ID" value="KAE8350543.1"/>
    <property type="molecule type" value="Genomic_DNA"/>
</dbReference>
<feature type="signal peptide" evidence="1">
    <location>
        <begin position="1"/>
        <end position="19"/>
    </location>
</feature>
<reference evidence="3" key="1">
    <citation type="submission" date="2019-04" db="EMBL/GenBank/DDBJ databases">
        <title>Friends and foes A comparative genomics studyof 23 Aspergillus species from section Flavi.</title>
        <authorList>
            <consortium name="DOE Joint Genome Institute"/>
            <person name="Kjaerbolling I."/>
            <person name="Vesth T."/>
            <person name="Frisvad J.C."/>
            <person name="Nybo J.L."/>
            <person name="Theobald S."/>
            <person name="Kildgaard S."/>
            <person name="Isbrandt T."/>
            <person name="Kuo A."/>
            <person name="Sato A."/>
            <person name="Lyhne E.K."/>
            <person name="Kogle M.E."/>
            <person name="Wiebenga A."/>
            <person name="Kun R.S."/>
            <person name="Lubbers R.J."/>
            <person name="Makela M.R."/>
            <person name="Barry K."/>
            <person name="Chovatia M."/>
            <person name="Clum A."/>
            <person name="Daum C."/>
            <person name="Haridas S."/>
            <person name="He G."/>
            <person name="LaButti K."/>
            <person name="Lipzen A."/>
            <person name="Mondo S."/>
            <person name="Riley R."/>
            <person name="Salamov A."/>
            <person name="Simmons B.A."/>
            <person name="Magnuson J.K."/>
            <person name="Henrissat B."/>
            <person name="Mortensen U.H."/>
            <person name="Larsen T.O."/>
            <person name="Devries R.P."/>
            <person name="Grigoriev I.V."/>
            <person name="Machida M."/>
            <person name="Baker S.E."/>
            <person name="Andersen M.R."/>
        </authorList>
    </citation>
    <scope>NUCLEOTIDE SEQUENCE [LARGE SCALE GENOMIC DNA]</scope>
    <source>
        <strain evidence="3">CBS 553.77</strain>
    </source>
</reference>
<gene>
    <name evidence="2" type="ORF">BDV28DRAFT_36442</name>
</gene>
<keyword evidence="1" id="KW-0732">Signal</keyword>
<organism evidence="2 3">
    <name type="scientific">Aspergillus coremiiformis</name>
    <dbReference type="NCBI Taxonomy" id="138285"/>
    <lineage>
        <taxon>Eukaryota</taxon>
        <taxon>Fungi</taxon>
        <taxon>Dikarya</taxon>
        <taxon>Ascomycota</taxon>
        <taxon>Pezizomycotina</taxon>
        <taxon>Eurotiomycetes</taxon>
        <taxon>Eurotiomycetidae</taxon>
        <taxon>Eurotiales</taxon>
        <taxon>Aspergillaceae</taxon>
        <taxon>Aspergillus</taxon>
        <taxon>Aspergillus subgen. Circumdati</taxon>
    </lineage>
</organism>
<evidence type="ECO:0000256" key="1">
    <source>
        <dbReference type="SAM" id="SignalP"/>
    </source>
</evidence>
<feature type="chain" id="PRO_5024912993" evidence="1">
    <location>
        <begin position="20"/>
        <end position="102"/>
    </location>
</feature>
<evidence type="ECO:0000313" key="2">
    <source>
        <dbReference type="EMBL" id="KAE8350543.1"/>
    </source>
</evidence>
<dbReference type="AlphaFoldDB" id="A0A5N6Z038"/>
<keyword evidence="3" id="KW-1185">Reference proteome</keyword>
<accession>A0A5N6Z038</accession>
<name>A0A5N6Z038_9EURO</name>
<protein>
    <submittedName>
        <fullName evidence="2">Uncharacterized protein</fullName>
    </submittedName>
</protein>
<dbReference type="Proteomes" id="UP000327118">
    <property type="component" value="Unassembled WGS sequence"/>
</dbReference>
<sequence>MLRVCALLMACLLAATVQGQACVSECSKPTCAPGSNPDTQPVGLSDAWGRGDNNTASLFRNALNAVNGRLARITPNIRGLVVEWCWVHRWIYTVRSVIPLQI</sequence>